<comment type="caution">
    <text evidence="8">Lacks conserved residue(s) required for the propagation of feature annotation.</text>
</comment>
<dbReference type="CDD" id="cd00112">
    <property type="entry name" value="LDLa"/>
    <property type="match status" value="2"/>
</dbReference>
<dbReference type="Gene3D" id="3.80.10.10">
    <property type="entry name" value="Ribonuclease Inhibitor"/>
    <property type="match status" value="1"/>
</dbReference>
<dbReference type="AlphaFoldDB" id="A0ABD0LMS7"/>
<keyword evidence="5" id="KW-1133">Transmembrane helix</keyword>
<evidence type="ECO:0000313" key="10">
    <source>
        <dbReference type="Proteomes" id="UP001519460"/>
    </source>
</evidence>
<evidence type="ECO:0000256" key="3">
    <source>
        <dbReference type="ARBA" id="ARBA00022692"/>
    </source>
</evidence>
<dbReference type="PRINTS" id="PR00261">
    <property type="entry name" value="LDLRECEPTOR"/>
</dbReference>
<comment type="subcellular location">
    <subcellularLocation>
        <location evidence="2">Endomembrane system</location>
    </subcellularLocation>
    <subcellularLocation>
        <location evidence="1">Membrane</location>
        <topology evidence="1">Single-pass membrane protein</topology>
    </subcellularLocation>
</comment>
<dbReference type="Pfam" id="PF13855">
    <property type="entry name" value="LRR_8"/>
    <property type="match status" value="1"/>
</dbReference>
<dbReference type="PROSITE" id="PS50068">
    <property type="entry name" value="LDLRA_2"/>
    <property type="match status" value="2"/>
</dbReference>
<evidence type="ECO:0000256" key="2">
    <source>
        <dbReference type="ARBA" id="ARBA00004308"/>
    </source>
</evidence>
<evidence type="ECO:0000256" key="4">
    <source>
        <dbReference type="ARBA" id="ARBA00022737"/>
    </source>
</evidence>
<dbReference type="Gene3D" id="4.10.400.10">
    <property type="entry name" value="Low-density Lipoprotein Receptor"/>
    <property type="match status" value="2"/>
</dbReference>
<evidence type="ECO:0000256" key="8">
    <source>
        <dbReference type="PROSITE-ProRule" id="PRU00124"/>
    </source>
</evidence>
<evidence type="ECO:0000313" key="9">
    <source>
        <dbReference type="EMBL" id="KAK7500556.1"/>
    </source>
</evidence>
<proteinExistence type="predicted"/>
<feature type="non-terminal residue" evidence="9">
    <location>
        <position position="1"/>
    </location>
</feature>
<keyword evidence="10" id="KW-1185">Reference proteome</keyword>
<feature type="disulfide bond" evidence="8">
    <location>
        <begin position="98"/>
        <end position="113"/>
    </location>
</feature>
<dbReference type="PROSITE" id="PS01209">
    <property type="entry name" value="LDLRA_1"/>
    <property type="match status" value="1"/>
</dbReference>
<evidence type="ECO:0000256" key="1">
    <source>
        <dbReference type="ARBA" id="ARBA00004167"/>
    </source>
</evidence>
<keyword evidence="7 8" id="KW-1015">Disulfide bond</keyword>
<dbReference type="SUPFAM" id="SSF52058">
    <property type="entry name" value="L domain-like"/>
    <property type="match status" value="1"/>
</dbReference>
<dbReference type="GO" id="GO:0012505">
    <property type="term" value="C:endomembrane system"/>
    <property type="evidence" value="ECO:0007669"/>
    <property type="project" value="UniProtKB-SubCell"/>
</dbReference>
<dbReference type="InterPro" id="IPR023415">
    <property type="entry name" value="LDLR_class-A_CS"/>
</dbReference>
<dbReference type="InterPro" id="IPR002172">
    <property type="entry name" value="LDrepeatLR_classA_rpt"/>
</dbReference>
<dbReference type="InterPro" id="IPR050685">
    <property type="entry name" value="LDLR"/>
</dbReference>
<keyword evidence="6" id="KW-0472">Membrane</keyword>
<dbReference type="EMBL" id="JACVVK020000036">
    <property type="protein sequence ID" value="KAK7500556.1"/>
    <property type="molecule type" value="Genomic_DNA"/>
</dbReference>
<dbReference type="InterPro" id="IPR032675">
    <property type="entry name" value="LRR_dom_sf"/>
</dbReference>
<name>A0ABD0LMS7_9CAEN</name>
<accession>A0ABD0LMS7</accession>
<feature type="disulfide bond" evidence="8">
    <location>
        <begin position="125"/>
        <end position="143"/>
    </location>
</feature>
<reference evidence="9 10" key="1">
    <citation type="journal article" date="2023" name="Sci. Data">
        <title>Genome assembly of the Korean intertidal mud-creeper Batillaria attramentaria.</title>
        <authorList>
            <person name="Patra A.K."/>
            <person name="Ho P.T."/>
            <person name="Jun S."/>
            <person name="Lee S.J."/>
            <person name="Kim Y."/>
            <person name="Won Y.J."/>
        </authorList>
    </citation>
    <scope>NUCLEOTIDE SEQUENCE [LARGE SCALE GENOMIC DNA]</scope>
    <source>
        <strain evidence="9">Wonlab-2016</strain>
    </source>
</reference>
<keyword evidence="3" id="KW-0812">Transmembrane</keyword>
<dbReference type="Proteomes" id="UP001519460">
    <property type="component" value="Unassembled WGS sequence"/>
</dbReference>
<gene>
    <name evidence="9" type="ORF">BaRGS_00008131</name>
</gene>
<evidence type="ECO:0000256" key="5">
    <source>
        <dbReference type="ARBA" id="ARBA00022989"/>
    </source>
</evidence>
<protein>
    <submittedName>
        <fullName evidence="9">Uncharacterized protein</fullName>
    </submittedName>
</protein>
<dbReference type="SMART" id="SM00192">
    <property type="entry name" value="LDLa"/>
    <property type="match status" value="2"/>
</dbReference>
<keyword evidence="4" id="KW-0677">Repeat</keyword>
<evidence type="ECO:0000256" key="6">
    <source>
        <dbReference type="ARBA" id="ARBA00023136"/>
    </source>
</evidence>
<dbReference type="InterPro" id="IPR001611">
    <property type="entry name" value="Leu-rich_rpt"/>
</dbReference>
<dbReference type="Pfam" id="PF00057">
    <property type="entry name" value="Ldl_recept_a"/>
    <property type="match status" value="2"/>
</dbReference>
<dbReference type="PANTHER" id="PTHR24270">
    <property type="entry name" value="LOW-DENSITY LIPOPROTEIN RECEPTOR-RELATED"/>
    <property type="match status" value="1"/>
</dbReference>
<dbReference type="GO" id="GO:0016020">
    <property type="term" value="C:membrane"/>
    <property type="evidence" value="ECO:0007669"/>
    <property type="project" value="UniProtKB-SubCell"/>
</dbReference>
<organism evidence="9 10">
    <name type="scientific">Batillaria attramentaria</name>
    <dbReference type="NCBI Taxonomy" id="370345"/>
    <lineage>
        <taxon>Eukaryota</taxon>
        <taxon>Metazoa</taxon>
        <taxon>Spiralia</taxon>
        <taxon>Lophotrochozoa</taxon>
        <taxon>Mollusca</taxon>
        <taxon>Gastropoda</taxon>
        <taxon>Caenogastropoda</taxon>
        <taxon>Sorbeoconcha</taxon>
        <taxon>Cerithioidea</taxon>
        <taxon>Batillariidae</taxon>
        <taxon>Batillaria</taxon>
    </lineage>
</organism>
<dbReference type="GO" id="GO:0016192">
    <property type="term" value="P:vesicle-mediated transport"/>
    <property type="evidence" value="ECO:0007669"/>
    <property type="project" value="UniProtKB-ARBA"/>
</dbReference>
<dbReference type="InterPro" id="IPR036055">
    <property type="entry name" value="LDL_receptor-like_sf"/>
</dbReference>
<comment type="caution">
    <text evidence="9">The sequence shown here is derived from an EMBL/GenBank/DDBJ whole genome shotgun (WGS) entry which is preliminary data.</text>
</comment>
<evidence type="ECO:0000256" key="7">
    <source>
        <dbReference type="ARBA" id="ARBA00023157"/>
    </source>
</evidence>
<feature type="non-terminal residue" evidence="9">
    <location>
        <position position="275"/>
    </location>
</feature>
<dbReference type="SUPFAM" id="SSF57424">
    <property type="entry name" value="LDL receptor-like module"/>
    <property type="match status" value="2"/>
</dbReference>
<sequence length="275" mass="30118">SPHRLESGLWDCSVPYYASFKQHVHCNLEVECDGGEDEGEHCPFSSPACGGGVALPASEAESGRSLPRDEQVAHRGSSSVAMFVCDNKKQNVPYTLVCDFREDCGDGSDESFCVRKSECPTGFSCQNKQCIDEDKKCDNEYDCLDATDEKGIECLSAVYLISRVPPLKPVPPPAIFYNDKVAGPPGRTHPNLVRMDLSRTELEILDTSVLRNVPHIQHLNVSSSAISTIADTGFSSIPLLAELDLRGNTIVRFPTPLYQGLQNLKTVLSDSYKIC</sequence>